<dbReference type="AlphaFoldDB" id="A0A1J7GZY1"/>
<dbReference type="PANTHER" id="PTHR33415">
    <property type="entry name" value="PROTEIN EMBRYO DEFECTIVE 514"/>
    <property type="match status" value="1"/>
</dbReference>
<sequence>MCTASISDSAIIHASQLSNPLLGLPLEFGRCESCGTSEPGKCEEKWIAESNVGADVRQKDSSTSNAWESNSNRSSENPAWGSQNDLNQAANSQGWDLQIAPANSDRDKNFQWGNPNLQKAKHGIPKLSQIRPQVRKDGTHKLLQLILTAIMHCTASISDSAIIHASQLSNPLLGLPLEFGRCESCGTSEPGKCEGHFGYIELPVPIYPSHVNELKWMLSLSIGRIVQQGYNDGDPLSAEYQAFVLENVFEHHTDKETKMGDGIDYVMECKKEDFSYRKCLENLVRKKYPDIAESFIDKHFQKHRGRGVDHAPTTPLPTSTETKQSQQHHGLLLLKQTRLQQLHGLLLLKQTRPQHLHCQLLLKQLSKKLELGS</sequence>
<dbReference type="GO" id="GO:0009658">
    <property type="term" value="P:chloroplast organization"/>
    <property type="evidence" value="ECO:0007669"/>
    <property type="project" value="TreeGrafter"/>
</dbReference>
<dbReference type="InterPro" id="IPR044673">
    <property type="entry name" value="DCL-like"/>
</dbReference>
<dbReference type="EMBL" id="CM007368">
    <property type="protein sequence ID" value="OIW06168.1"/>
    <property type="molecule type" value="Genomic_DNA"/>
</dbReference>
<dbReference type="InterPro" id="IPR044893">
    <property type="entry name" value="RNA_pol_Rpb1_clamp_domain"/>
</dbReference>
<evidence type="ECO:0000256" key="3">
    <source>
        <dbReference type="ARBA" id="ARBA00022679"/>
    </source>
</evidence>
<dbReference type="Gene3D" id="4.10.860.120">
    <property type="entry name" value="RNA polymerase II, clamp domain"/>
    <property type="match status" value="1"/>
</dbReference>
<evidence type="ECO:0000256" key="1">
    <source>
        <dbReference type="ARBA" id="ARBA00012418"/>
    </source>
</evidence>
<keyword evidence="8" id="KW-1185">Reference proteome</keyword>
<name>A0A1J7GZY1_LUPAN</name>
<reference evidence="7 8" key="1">
    <citation type="journal article" date="2017" name="Plant Biotechnol. J.">
        <title>A comprehensive draft genome sequence for lupin (Lupinus angustifolius), an emerging health food: insights into plant-microbe interactions and legume evolution.</title>
        <authorList>
            <person name="Hane J.K."/>
            <person name="Ming Y."/>
            <person name="Kamphuis L.G."/>
            <person name="Nelson M.N."/>
            <person name="Garg G."/>
            <person name="Atkins C.A."/>
            <person name="Bayer P.E."/>
            <person name="Bravo A."/>
            <person name="Bringans S."/>
            <person name="Cannon S."/>
            <person name="Edwards D."/>
            <person name="Foley R."/>
            <person name="Gao L.L."/>
            <person name="Harrison M.J."/>
            <person name="Huang W."/>
            <person name="Hurgobin B."/>
            <person name="Li S."/>
            <person name="Liu C.W."/>
            <person name="McGrath A."/>
            <person name="Morahan G."/>
            <person name="Murray J."/>
            <person name="Weller J."/>
            <person name="Jian J."/>
            <person name="Singh K.B."/>
        </authorList>
    </citation>
    <scope>NUCLEOTIDE SEQUENCE [LARGE SCALE GENOMIC DNA]</scope>
    <source>
        <strain evidence="8">cv. Tanjil</strain>
        <tissue evidence="7">Whole plant</tissue>
    </source>
</reference>
<keyword evidence="5" id="KW-0804">Transcription</keyword>
<evidence type="ECO:0000256" key="4">
    <source>
        <dbReference type="ARBA" id="ARBA00022695"/>
    </source>
</evidence>
<dbReference type="EC" id="2.7.7.6" evidence="1"/>
<feature type="region of interest" description="Disordered" evidence="6">
    <location>
        <begin position="53"/>
        <end position="87"/>
    </location>
</feature>
<gene>
    <name evidence="7" type="ORF">TanjilG_01795</name>
</gene>
<proteinExistence type="predicted"/>
<keyword evidence="3" id="KW-0808">Transferase</keyword>
<dbReference type="PANTHER" id="PTHR33415:SF24">
    <property type="entry name" value="DNA-DIRECTED RNA POLYMERASE"/>
    <property type="match status" value="1"/>
</dbReference>
<dbReference type="GO" id="GO:0009507">
    <property type="term" value="C:chloroplast"/>
    <property type="evidence" value="ECO:0007669"/>
    <property type="project" value="TreeGrafter"/>
</dbReference>
<dbReference type="Pfam" id="PF11523">
    <property type="entry name" value="DUF3223"/>
    <property type="match status" value="1"/>
</dbReference>
<dbReference type="SUPFAM" id="SSF64484">
    <property type="entry name" value="beta and beta-prime subunits of DNA dependent RNA-polymerase"/>
    <property type="match status" value="1"/>
</dbReference>
<feature type="compositionally biased region" description="Polar residues" evidence="6">
    <location>
        <begin position="61"/>
        <end position="87"/>
    </location>
</feature>
<dbReference type="GO" id="GO:0000428">
    <property type="term" value="C:DNA-directed RNA polymerase complex"/>
    <property type="evidence" value="ECO:0007669"/>
    <property type="project" value="UniProtKB-KW"/>
</dbReference>
<organism evidence="7 8">
    <name type="scientific">Lupinus angustifolius</name>
    <name type="common">Narrow-leaved blue lupine</name>
    <dbReference type="NCBI Taxonomy" id="3871"/>
    <lineage>
        <taxon>Eukaryota</taxon>
        <taxon>Viridiplantae</taxon>
        <taxon>Streptophyta</taxon>
        <taxon>Embryophyta</taxon>
        <taxon>Tracheophyta</taxon>
        <taxon>Spermatophyta</taxon>
        <taxon>Magnoliopsida</taxon>
        <taxon>eudicotyledons</taxon>
        <taxon>Gunneridae</taxon>
        <taxon>Pentapetalae</taxon>
        <taxon>rosids</taxon>
        <taxon>fabids</taxon>
        <taxon>Fabales</taxon>
        <taxon>Fabaceae</taxon>
        <taxon>Papilionoideae</taxon>
        <taxon>50 kb inversion clade</taxon>
        <taxon>genistoids sensu lato</taxon>
        <taxon>core genistoids</taxon>
        <taxon>Genisteae</taxon>
        <taxon>Lupinus</taxon>
    </lineage>
</organism>
<evidence type="ECO:0000256" key="2">
    <source>
        <dbReference type="ARBA" id="ARBA00022478"/>
    </source>
</evidence>
<dbReference type="GO" id="GO:1901259">
    <property type="term" value="P:chloroplast rRNA processing"/>
    <property type="evidence" value="ECO:0007669"/>
    <property type="project" value="TreeGrafter"/>
</dbReference>
<accession>A0A1J7GZY1</accession>
<dbReference type="GO" id="GO:0003899">
    <property type="term" value="F:DNA-directed RNA polymerase activity"/>
    <property type="evidence" value="ECO:0007669"/>
    <property type="project" value="UniProtKB-EC"/>
</dbReference>
<keyword evidence="4" id="KW-0548">Nucleotidyltransferase</keyword>
<dbReference type="Gramene" id="OIW06168">
    <property type="protein sequence ID" value="OIW06168"/>
    <property type="gene ID" value="TanjilG_01795"/>
</dbReference>
<dbReference type="Proteomes" id="UP000188354">
    <property type="component" value="Chromosome LG08"/>
</dbReference>
<evidence type="ECO:0000313" key="7">
    <source>
        <dbReference type="EMBL" id="OIW06168.1"/>
    </source>
</evidence>
<evidence type="ECO:0000313" key="8">
    <source>
        <dbReference type="Proteomes" id="UP000188354"/>
    </source>
</evidence>
<feature type="compositionally biased region" description="Polar residues" evidence="6">
    <location>
        <begin position="316"/>
        <end position="328"/>
    </location>
</feature>
<feature type="region of interest" description="Disordered" evidence="6">
    <location>
        <begin position="303"/>
        <end position="329"/>
    </location>
</feature>
<protein>
    <recommendedName>
        <fullName evidence="1">DNA-directed RNA polymerase</fullName>
        <ecNumber evidence="1">2.7.7.6</ecNumber>
    </recommendedName>
</protein>
<evidence type="ECO:0000256" key="5">
    <source>
        <dbReference type="ARBA" id="ARBA00023163"/>
    </source>
</evidence>
<evidence type="ECO:0000256" key="6">
    <source>
        <dbReference type="SAM" id="MobiDB-lite"/>
    </source>
</evidence>
<keyword evidence="2" id="KW-0240">DNA-directed RNA polymerase</keyword>
<dbReference type="STRING" id="3871.A0A1J7GZY1"/>